<evidence type="ECO:0000313" key="3">
    <source>
        <dbReference type="Proteomes" id="UP001403094"/>
    </source>
</evidence>
<dbReference type="Proteomes" id="UP001403094">
    <property type="component" value="Unassembled WGS sequence"/>
</dbReference>
<feature type="transmembrane region" description="Helical" evidence="1">
    <location>
        <begin position="35"/>
        <end position="58"/>
    </location>
</feature>
<accession>A0ABP5H0H2</accession>
<evidence type="ECO:0000313" key="2">
    <source>
        <dbReference type="EMBL" id="GAA2060081.1"/>
    </source>
</evidence>
<gene>
    <name evidence="2" type="ORF">GCM10009757_42030</name>
</gene>
<proteinExistence type="predicted"/>
<keyword evidence="1" id="KW-0472">Membrane</keyword>
<organism evidence="2 3">
    <name type="scientific">Streptomyces cheonanensis</name>
    <dbReference type="NCBI Taxonomy" id="312720"/>
    <lineage>
        <taxon>Bacteria</taxon>
        <taxon>Bacillati</taxon>
        <taxon>Actinomycetota</taxon>
        <taxon>Actinomycetes</taxon>
        <taxon>Kitasatosporales</taxon>
        <taxon>Streptomycetaceae</taxon>
        <taxon>Streptomyces</taxon>
    </lineage>
</organism>
<keyword evidence="1" id="KW-0812">Transmembrane</keyword>
<keyword evidence="1" id="KW-1133">Transmembrane helix</keyword>
<sequence>MLECGWSAVEIIQYTGNSITARISSATTVERQLRFAAGAFAAAFIRTGFVAVSVVVIVDHFP</sequence>
<dbReference type="EMBL" id="BAAANQ010000009">
    <property type="protein sequence ID" value="GAA2060081.1"/>
    <property type="molecule type" value="Genomic_DNA"/>
</dbReference>
<protein>
    <submittedName>
        <fullName evidence="2">Uncharacterized protein</fullName>
    </submittedName>
</protein>
<evidence type="ECO:0000256" key="1">
    <source>
        <dbReference type="SAM" id="Phobius"/>
    </source>
</evidence>
<reference evidence="3" key="1">
    <citation type="journal article" date="2019" name="Int. J. Syst. Evol. Microbiol.">
        <title>The Global Catalogue of Microorganisms (GCM) 10K type strain sequencing project: providing services to taxonomists for standard genome sequencing and annotation.</title>
        <authorList>
            <consortium name="The Broad Institute Genomics Platform"/>
            <consortium name="The Broad Institute Genome Sequencing Center for Infectious Disease"/>
            <person name="Wu L."/>
            <person name="Ma J."/>
        </authorList>
    </citation>
    <scope>NUCLEOTIDE SEQUENCE [LARGE SCALE GENOMIC DNA]</scope>
    <source>
        <strain evidence="3">JCM 14549</strain>
    </source>
</reference>
<comment type="caution">
    <text evidence="2">The sequence shown here is derived from an EMBL/GenBank/DDBJ whole genome shotgun (WGS) entry which is preliminary data.</text>
</comment>
<keyword evidence="3" id="KW-1185">Reference proteome</keyword>
<name>A0ABP5H0H2_9ACTN</name>